<evidence type="ECO:0000313" key="14">
    <source>
        <dbReference type="Proteomes" id="UP000308802"/>
    </source>
</evidence>
<dbReference type="Proteomes" id="UP000308802">
    <property type="component" value="Unassembled WGS sequence"/>
</dbReference>
<evidence type="ECO:0000256" key="2">
    <source>
        <dbReference type="ARBA" id="ARBA00004613"/>
    </source>
</evidence>
<gene>
    <name evidence="13" type="ORF">D6D19_08043</name>
</gene>
<evidence type="ECO:0000256" key="9">
    <source>
        <dbReference type="ARBA" id="ARBA00023326"/>
    </source>
</evidence>
<evidence type="ECO:0000256" key="7">
    <source>
        <dbReference type="ARBA" id="ARBA00023239"/>
    </source>
</evidence>
<dbReference type="SUPFAM" id="SSF49452">
    <property type="entry name" value="Starch-binding domain-like"/>
    <property type="match status" value="1"/>
</dbReference>
<comment type="subcellular location">
    <subcellularLocation>
        <location evidence="2">Secreted</location>
    </subcellularLocation>
</comment>
<dbReference type="InterPro" id="IPR029411">
    <property type="entry name" value="RG-lyase_III"/>
</dbReference>
<dbReference type="CDD" id="cd10316">
    <property type="entry name" value="RGL4_M"/>
    <property type="match status" value="1"/>
</dbReference>
<dbReference type="PANTHER" id="PTHR32018">
    <property type="entry name" value="RHAMNOGALACTURONATE LYASE FAMILY PROTEIN"/>
    <property type="match status" value="1"/>
</dbReference>
<evidence type="ECO:0000313" key="13">
    <source>
        <dbReference type="EMBL" id="THW70088.1"/>
    </source>
</evidence>
<evidence type="ECO:0000256" key="6">
    <source>
        <dbReference type="ARBA" id="ARBA00022729"/>
    </source>
</evidence>
<dbReference type="Gene3D" id="2.70.98.10">
    <property type="match status" value="1"/>
</dbReference>
<keyword evidence="6 10" id="KW-0732">Signal</keyword>
<evidence type="ECO:0000256" key="3">
    <source>
        <dbReference type="ARBA" id="ARBA00010418"/>
    </source>
</evidence>
<comment type="similarity">
    <text evidence="3">Belongs to the polysaccharide lyase 4 family.</text>
</comment>
<name>A0A4S8ZUW2_AURPU</name>
<comment type="caution">
    <text evidence="13">The sequence shown here is derived from an EMBL/GenBank/DDBJ whole genome shotgun (WGS) entry which is preliminary data.</text>
</comment>
<keyword evidence="5" id="KW-0964">Secreted</keyword>
<dbReference type="SUPFAM" id="SSF74650">
    <property type="entry name" value="Galactose mutarotase-like"/>
    <property type="match status" value="1"/>
</dbReference>
<keyword evidence="8" id="KW-0119">Carbohydrate metabolism</keyword>
<dbReference type="GO" id="GO:0030246">
    <property type="term" value="F:carbohydrate binding"/>
    <property type="evidence" value="ECO:0007669"/>
    <property type="project" value="InterPro"/>
</dbReference>
<dbReference type="GO" id="GO:0000272">
    <property type="term" value="P:polysaccharide catabolic process"/>
    <property type="evidence" value="ECO:0007669"/>
    <property type="project" value="UniProtKB-KW"/>
</dbReference>
<feature type="domain" description="Rhamnogalacturonan lyase" evidence="11">
    <location>
        <begin position="396"/>
        <end position="548"/>
    </location>
</feature>
<accession>A0A4S8ZUW2</accession>
<dbReference type="PANTHER" id="PTHR32018:SF1">
    <property type="entry name" value="RHAMNOGALACTURONAN ENDOLYASE"/>
    <property type="match status" value="1"/>
</dbReference>
<dbReference type="AlphaFoldDB" id="A0A4S8ZUW2"/>
<dbReference type="EC" id="4.2.2.23" evidence="4"/>
<evidence type="ECO:0000256" key="8">
    <source>
        <dbReference type="ARBA" id="ARBA00023277"/>
    </source>
</evidence>
<evidence type="ECO:0000259" key="12">
    <source>
        <dbReference type="Pfam" id="PF14686"/>
    </source>
</evidence>
<keyword evidence="7" id="KW-0456">Lyase</keyword>
<dbReference type="GO" id="GO:0102210">
    <property type="term" value="F:rhamnogalacturonan endolyase activity"/>
    <property type="evidence" value="ECO:0007669"/>
    <property type="project" value="UniProtKB-EC"/>
</dbReference>
<dbReference type="InterPro" id="IPR051850">
    <property type="entry name" value="Polysacch_Lyase_4"/>
</dbReference>
<reference evidence="13 14" key="1">
    <citation type="submission" date="2018-10" db="EMBL/GenBank/DDBJ databases">
        <title>Fifty Aureobasidium pullulans genomes reveal a recombining polyextremotolerant generalist.</title>
        <authorList>
            <person name="Gostincar C."/>
            <person name="Turk M."/>
            <person name="Zajc J."/>
            <person name="Gunde-Cimerman N."/>
        </authorList>
    </citation>
    <scope>NUCLEOTIDE SEQUENCE [LARGE SCALE GENOMIC DNA]</scope>
    <source>
        <strain evidence="13 14">EXF-10659</strain>
    </source>
</reference>
<evidence type="ECO:0000256" key="10">
    <source>
        <dbReference type="SAM" id="SignalP"/>
    </source>
</evidence>
<evidence type="ECO:0000256" key="5">
    <source>
        <dbReference type="ARBA" id="ARBA00022525"/>
    </source>
</evidence>
<feature type="chain" id="PRO_5020511771" description="rhamnogalacturonan endolyase" evidence="10">
    <location>
        <begin position="19"/>
        <end position="551"/>
    </location>
</feature>
<dbReference type="GO" id="GO:0005576">
    <property type="term" value="C:extracellular region"/>
    <property type="evidence" value="ECO:0007669"/>
    <property type="project" value="UniProtKB-SubCell"/>
</dbReference>
<dbReference type="EMBL" id="QZAO01000353">
    <property type="protein sequence ID" value="THW70088.1"/>
    <property type="molecule type" value="Genomic_DNA"/>
</dbReference>
<feature type="domain" description="Rhamnogalacturonan lyase" evidence="12">
    <location>
        <begin position="304"/>
        <end position="377"/>
    </location>
</feature>
<dbReference type="CDD" id="cd10320">
    <property type="entry name" value="RGL4_N"/>
    <property type="match status" value="1"/>
</dbReference>
<keyword evidence="9" id="KW-0624">Polysaccharide degradation</keyword>
<dbReference type="InterPro" id="IPR011013">
    <property type="entry name" value="Gal_mutarotase_sf_dom"/>
</dbReference>
<organism evidence="13 14">
    <name type="scientific">Aureobasidium pullulans</name>
    <name type="common">Black yeast</name>
    <name type="synonym">Pullularia pullulans</name>
    <dbReference type="NCBI Taxonomy" id="5580"/>
    <lineage>
        <taxon>Eukaryota</taxon>
        <taxon>Fungi</taxon>
        <taxon>Dikarya</taxon>
        <taxon>Ascomycota</taxon>
        <taxon>Pezizomycotina</taxon>
        <taxon>Dothideomycetes</taxon>
        <taxon>Dothideomycetidae</taxon>
        <taxon>Dothideales</taxon>
        <taxon>Saccotheciaceae</taxon>
        <taxon>Aureobasidium</taxon>
    </lineage>
</organism>
<evidence type="ECO:0000256" key="1">
    <source>
        <dbReference type="ARBA" id="ARBA00001324"/>
    </source>
</evidence>
<dbReference type="Pfam" id="PF14683">
    <property type="entry name" value="CBM-like"/>
    <property type="match status" value="1"/>
</dbReference>
<comment type="catalytic activity">
    <reaction evidence="1">
        <text>Endotype eliminative cleavage of L-alpha-rhamnopyranosyl-(1-&gt;4)-alpha-D-galactopyranosyluronic acid bonds of rhamnogalacturonan I domains in ramified hairy regions of pectin leaving L-rhamnopyranose at the reducing end and 4-deoxy-4,5-unsaturated D-galactopyranosyluronic acid at the non-reducing end.</text>
        <dbReference type="EC" id="4.2.2.23"/>
    </reaction>
</comment>
<dbReference type="SUPFAM" id="SSF49785">
    <property type="entry name" value="Galactose-binding domain-like"/>
    <property type="match status" value="1"/>
</dbReference>
<dbReference type="InterPro" id="IPR014718">
    <property type="entry name" value="GH-type_carb-bd"/>
</dbReference>
<dbReference type="InterPro" id="IPR013784">
    <property type="entry name" value="Carb-bd-like_fold"/>
</dbReference>
<protein>
    <recommendedName>
        <fullName evidence="4">rhamnogalacturonan endolyase</fullName>
        <ecNumber evidence="4">4.2.2.23</ecNumber>
    </recommendedName>
</protein>
<dbReference type="Pfam" id="PF14686">
    <property type="entry name" value="fn3_3"/>
    <property type="match status" value="1"/>
</dbReference>
<evidence type="ECO:0000256" key="4">
    <source>
        <dbReference type="ARBA" id="ARBA00012437"/>
    </source>
</evidence>
<feature type="signal peptide" evidence="10">
    <location>
        <begin position="1"/>
        <end position="18"/>
    </location>
</feature>
<proteinExistence type="inferred from homology"/>
<dbReference type="Gene3D" id="2.60.120.260">
    <property type="entry name" value="Galactose-binding domain-like"/>
    <property type="match status" value="1"/>
</dbReference>
<evidence type="ECO:0000259" key="11">
    <source>
        <dbReference type="Pfam" id="PF14683"/>
    </source>
</evidence>
<sequence length="551" mass="60925">MGLSVIALSLAALPFVAAGGPFLQQTSNNTWIIGNDLWNITQGSIYGTKLYYQRKDAIGKAAGHYVGADGENNLVWESASIVNEGNDFIDVSFVSEKGDLHWVIYDDLAGSYQYFVNRALGDISILRSLFRLDPDRFPNGRTYLKDEPLPSFQSILDGTKVQDETFETSDGTYITKYDWSNYVRDRDFNGVYGPSTGSWYIHPSTDYFSGNHLKQTLTVHRESSTGDAVQLNVVQDTSHFQTQVTTTQPSGKIWGPWLWYLNDGSITDAKQKFREELAKWPYSWVNNTAYNSRGAVSGTLKLSDGRVAAGAAVFLGDSDIKAPLAQGVNYYYTSYADASGRFSFSNVRTGQYGLYAWSNGGKIGDVYTNYTKSGINVKGNTKLSTLTWSVPSNERVFQIGDFDKKTTGFIESGPYHHGLAAQSPANFTYTVGKSNTSDWYYASSNLGTWNVEFDVATLEKSSARLIVSLAGYSQSTALTISSNGAVLGSLNKDNVTTDAATYRSGTVSGEWHQFVYPVSNLKQGKNVISFTVNRYVLWRGFLWDAIALEWA</sequence>
<dbReference type="InterPro" id="IPR008979">
    <property type="entry name" value="Galactose-bd-like_sf"/>
</dbReference>
<dbReference type="Gene3D" id="2.60.40.1120">
    <property type="entry name" value="Carboxypeptidase-like, regulatory domain"/>
    <property type="match status" value="1"/>
</dbReference>
<dbReference type="InterPro" id="IPR029413">
    <property type="entry name" value="RG-lyase_II"/>
</dbReference>